<dbReference type="InterPro" id="IPR003661">
    <property type="entry name" value="HisK_dim/P_dom"/>
</dbReference>
<dbReference type="SMART" id="SM00448">
    <property type="entry name" value="REC"/>
    <property type="match status" value="1"/>
</dbReference>
<dbReference type="Pfam" id="PF08448">
    <property type="entry name" value="PAS_4"/>
    <property type="match status" value="2"/>
</dbReference>
<dbReference type="FunFam" id="1.10.287.130:FF:000002">
    <property type="entry name" value="Two-component osmosensing histidine kinase"/>
    <property type="match status" value="1"/>
</dbReference>
<keyword evidence="12" id="KW-0175">Coiled coil</keyword>
<dbReference type="InterPro" id="IPR036097">
    <property type="entry name" value="HisK_dim/P_sf"/>
</dbReference>
<proteinExistence type="predicted"/>
<dbReference type="InterPro" id="IPR000014">
    <property type="entry name" value="PAS"/>
</dbReference>
<dbReference type="CDD" id="cd00082">
    <property type="entry name" value="HisKA"/>
    <property type="match status" value="1"/>
</dbReference>
<evidence type="ECO:0000256" key="5">
    <source>
        <dbReference type="ARBA" id="ARBA00022741"/>
    </source>
</evidence>
<reference evidence="15 16" key="1">
    <citation type="submission" date="2015-11" db="EMBL/GenBank/DDBJ databases">
        <title>Description and complete genome sequence of a novel strain predominating in hypersaline microbial mats and representing a new family of the Bacteriodetes phylum.</title>
        <authorList>
            <person name="Spring S."/>
            <person name="Bunk B."/>
            <person name="Sproer C."/>
            <person name="Klenk H.-P."/>
        </authorList>
    </citation>
    <scope>NUCLEOTIDE SEQUENCE [LARGE SCALE GENOMIC DNA]</scope>
    <source>
        <strain evidence="15 16">L21-Spi-D4</strain>
    </source>
</reference>
<evidence type="ECO:0000259" key="13">
    <source>
        <dbReference type="PROSITE" id="PS50109"/>
    </source>
</evidence>
<dbReference type="Pfam" id="PF00512">
    <property type="entry name" value="HisKA"/>
    <property type="match status" value="1"/>
</dbReference>
<sequence>MEENKAYEDRIKKLEAENKRLRSLLDSHSDVSQIGYLEAIIHSLPDIVFLIDEKGTYLDILTDKEDLLYKDLSFMLNKTFREVLPAYVADKALAGIRKVQATGNPTIIEYQLSIADELKWFEGPIARIVGSKDERYVFLVMDITERKNITRLVETSQFKLRRAQEIARLAYFEWNLGTNKASFSEEAKALFQIDSVSDFEMNDYFNFLEIQDQKAVKKGLKEYTRKKGAFEYEYRTAINGEERVHLIHCELMTESDDTRVVFGIIQDLTDIRNLETQHIRKTQEQNAMLMAIPDMMFIQDSNGIFLDFHSPQGQMQNLLMGPSDFIGKKSIEVLPADIAAANHAKIRQVLRTNQHVIHEYQMQINDRTAHFEARMVPGGNGEVLSIVREVTARKQAEQELVKAKLIAEESDRLKSAFLANMSHEIRTPMNGVIGFAELLLQEEIPNDEKQEYFNIIEKNSHQLLQLIDDIIDVSKIEANLLKLNSFDFNINVLLKDLERVYQKELDMSGKDISLKFDGLPDQNQAQIKADKSRLMQVLQNLISNAIKFTEAGEISVELHKKDNFLVFSVKDTGMGIPEMAKRHIFERFRRLDNPADKIYRGTGLGLAVSKGLVELMGGEINVHSVEGEGSTFTFTLPHKRGTEQNDNFYNLNEWEEFASKHVLIVEDEDTSYHYLASMLKKKKISVLRAFTGYQAIELVKNNPVDLILMDIQLPELNGYDATRYIKKIAPDIPVIATTAFALADDEQKALDAGCDSYVSKPISSYTLFKKVKALLG</sequence>
<evidence type="ECO:0000256" key="3">
    <source>
        <dbReference type="ARBA" id="ARBA00022553"/>
    </source>
</evidence>
<keyword evidence="3 11" id="KW-0597">Phosphoprotein</keyword>
<dbReference type="SMART" id="SM00387">
    <property type="entry name" value="HATPase_c"/>
    <property type="match status" value="1"/>
</dbReference>
<dbReference type="InterPro" id="IPR011006">
    <property type="entry name" value="CheY-like_superfamily"/>
</dbReference>
<dbReference type="Pfam" id="PF02518">
    <property type="entry name" value="HATPase_c"/>
    <property type="match status" value="1"/>
</dbReference>
<dbReference type="InterPro" id="IPR035965">
    <property type="entry name" value="PAS-like_dom_sf"/>
</dbReference>
<dbReference type="SUPFAM" id="SSF55785">
    <property type="entry name" value="PYP-like sensor domain (PAS domain)"/>
    <property type="match status" value="3"/>
</dbReference>
<evidence type="ECO:0000256" key="11">
    <source>
        <dbReference type="PROSITE-ProRule" id="PRU00169"/>
    </source>
</evidence>
<dbReference type="CDD" id="cd16922">
    <property type="entry name" value="HATPase_EvgS-ArcB-TorS-like"/>
    <property type="match status" value="1"/>
</dbReference>
<protein>
    <recommendedName>
        <fullName evidence="10">Sensory/regulatory protein RpfC</fullName>
        <ecNumber evidence="2">2.7.13.3</ecNumber>
    </recommendedName>
</protein>
<feature type="coiled-coil region" evidence="12">
    <location>
        <begin position="4"/>
        <end position="31"/>
    </location>
</feature>
<evidence type="ECO:0000259" key="14">
    <source>
        <dbReference type="PROSITE" id="PS50110"/>
    </source>
</evidence>
<dbReference type="KEGG" id="blq:L21SP5_01128"/>
<comment type="catalytic activity">
    <reaction evidence="1">
        <text>ATP + protein L-histidine = ADP + protein N-phospho-L-histidine.</text>
        <dbReference type="EC" id="2.7.13.3"/>
    </reaction>
</comment>
<evidence type="ECO:0000256" key="10">
    <source>
        <dbReference type="ARBA" id="ARBA00068150"/>
    </source>
</evidence>
<dbReference type="AlphaFoldDB" id="A0A0S2HXI3"/>
<dbReference type="Gene3D" id="3.40.50.2300">
    <property type="match status" value="1"/>
</dbReference>
<evidence type="ECO:0000256" key="7">
    <source>
        <dbReference type="ARBA" id="ARBA00022840"/>
    </source>
</evidence>
<dbReference type="PROSITE" id="PS50110">
    <property type="entry name" value="RESPONSE_REGULATORY"/>
    <property type="match status" value="1"/>
</dbReference>
<dbReference type="OrthoDB" id="9796457at2"/>
<dbReference type="InterPro" id="IPR004358">
    <property type="entry name" value="Sig_transdc_His_kin-like_C"/>
</dbReference>
<dbReference type="PRINTS" id="PR00344">
    <property type="entry name" value="BCTRLSENSOR"/>
</dbReference>
<dbReference type="SUPFAM" id="SSF55874">
    <property type="entry name" value="ATPase domain of HSP90 chaperone/DNA topoisomerase II/histidine kinase"/>
    <property type="match status" value="1"/>
</dbReference>
<evidence type="ECO:0000256" key="6">
    <source>
        <dbReference type="ARBA" id="ARBA00022777"/>
    </source>
</evidence>
<evidence type="ECO:0000256" key="9">
    <source>
        <dbReference type="ARBA" id="ARBA00064003"/>
    </source>
</evidence>
<dbReference type="Gene3D" id="3.30.450.20">
    <property type="entry name" value="PAS domain"/>
    <property type="match status" value="3"/>
</dbReference>
<keyword evidence="16" id="KW-1185">Reference proteome</keyword>
<gene>
    <name evidence="15" type="primary">arcB_5</name>
    <name evidence="15" type="ORF">L21SP5_01128</name>
</gene>
<dbReference type="STRING" id="1307839.L21SP5_01128"/>
<accession>A0A0S2HXI3</accession>
<dbReference type="GO" id="GO:0005524">
    <property type="term" value="F:ATP binding"/>
    <property type="evidence" value="ECO:0007669"/>
    <property type="project" value="UniProtKB-KW"/>
</dbReference>
<keyword evidence="6" id="KW-0418">Kinase</keyword>
<evidence type="ECO:0000256" key="1">
    <source>
        <dbReference type="ARBA" id="ARBA00000085"/>
    </source>
</evidence>
<evidence type="ECO:0000313" key="16">
    <source>
        <dbReference type="Proteomes" id="UP000064893"/>
    </source>
</evidence>
<dbReference type="GO" id="GO:0000155">
    <property type="term" value="F:phosphorelay sensor kinase activity"/>
    <property type="evidence" value="ECO:0007669"/>
    <property type="project" value="InterPro"/>
</dbReference>
<dbReference type="NCBIfam" id="TIGR00229">
    <property type="entry name" value="sensory_box"/>
    <property type="match status" value="1"/>
</dbReference>
<dbReference type="PANTHER" id="PTHR43047">
    <property type="entry name" value="TWO-COMPONENT HISTIDINE PROTEIN KINASE"/>
    <property type="match status" value="1"/>
</dbReference>
<evidence type="ECO:0000313" key="15">
    <source>
        <dbReference type="EMBL" id="ALO14787.1"/>
    </source>
</evidence>
<feature type="domain" description="Response regulatory" evidence="14">
    <location>
        <begin position="661"/>
        <end position="775"/>
    </location>
</feature>
<dbReference type="SUPFAM" id="SSF47384">
    <property type="entry name" value="Homodimeric domain of signal transducing histidine kinase"/>
    <property type="match status" value="1"/>
</dbReference>
<evidence type="ECO:0000256" key="4">
    <source>
        <dbReference type="ARBA" id="ARBA00022679"/>
    </source>
</evidence>
<comment type="subunit">
    <text evidence="9">At low DSF concentrations, interacts with RpfF.</text>
</comment>
<dbReference type="PATRIC" id="fig|1307839.3.peg.1212"/>
<keyword evidence="7" id="KW-0067">ATP-binding</keyword>
<dbReference type="Gene3D" id="3.30.565.10">
    <property type="entry name" value="Histidine kinase-like ATPase, C-terminal domain"/>
    <property type="match status" value="1"/>
</dbReference>
<dbReference type="Gene3D" id="1.10.287.130">
    <property type="match status" value="1"/>
</dbReference>
<dbReference type="Pfam" id="PF00072">
    <property type="entry name" value="Response_reg"/>
    <property type="match status" value="1"/>
</dbReference>
<dbReference type="PROSITE" id="PS50109">
    <property type="entry name" value="HIS_KIN"/>
    <property type="match status" value="1"/>
</dbReference>
<dbReference type="PANTHER" id="PTHR43047:SF72">
    <property type="entry name" value="OSMOSENSING HISTIDINE PROTEIN KINASE SLN1"/>
    <property type="match status" value="1"/>
</dbReference>
<dbReference type="InterPro" id="IPR036890">
    <property type="entry name" value="HATPase_C_sf"/>
</dbReference>
<feature type="domain" description="Histidine kinase" evidence="13">
    <location>
        <begin position="420"/>
        <end position="640"/>
    </location>
</feature>
<keyword evidence="5" id="KW-0547">Nucleotide-binding</keyword>
<evidence type="ECO:0000256" key="12">
    <source>
        <dbReference type="SAM" id="Coils"/>
    </source>
</evidence>
<dbReference type="GO" id="GO:0009927">
    <property type="term" value="F:histidine phosphotransfer kinase activity"/>
    <property type="evidence" value="ECO:0007669"/>
    <property type="project" value="TreeGrafter"/>
</dbReference>
<dbReference type="FunFam" id="3.30.565.10:FF:000010">
    <property type="entry name" value="Sensor histidine kinase RcsC"/>
    <property type="match status" value="1"/>
</dbReference>
<dbReference type="EC" id="2.7.13.3" evidence="2"/>
<dbReference type="SUPFAM" id="SSF52172">
    <property type="entry name" value="CheY-like"/>
    <property type="match status" value="1"/>
</dbReference>
<keyword evidence="4 15" id="KW-0808">Transferase</keyword>
<dbReference type="EMBL" id="CP013118">
    <property type="protein sequence ID" value="ALO14787.1"/>
    <property type="molecule type" value="Genomic_DNA"/>
</dbReference>
<dbReference type="RefSeq" id="WP_057952303.1">
    <property type="nucleotide sequence ID" value="NZ_CP013118.1"/>
</dbReference>
<name>A0A0S2HXI3_9BACT</name>
<feature type="modified residue" description="4-aspartylphosphate" evidence="11">
    <location>
        <position position="710"/>
    </location>
</feature>
<dbReference type="InterPro" id="IPR013656">
    <property type="entry name" value="PAS_4"/>
</dbReference>
<dbReference type="InterPro" id="IPR001789">
    <property type="entry name" value="Sig_transdc_resp-reg_receiver"/>
</dbReference>
<dbReference type="GO" id="GO:0005886">
    <property type="term" value="C:plasma membrane"/>
    <property type="evidence" value="ECO:0007669"/>
    <property type="project" value="TreeGrafter"/>
</dbReference>
<organism evidence="15 16">
    <name type="scientific">Salinivirga cyanobacteriivorans</name>
    <dbReference type="NCBI Taxonomy" id="1307839"/>
    <lineage>
        <taxon>Bacteria</taxon>
        <taxon>Pseudomonadati</taxon>
        <taxon>Bacteroidota</taxon>
        <taxon>Bacteroidia</taxon>
        <taxon>Bacteroidales</taxon>
        <taxon>Salinivirgaceae</taxon>
        <taxon>Salinivirga</taxon>
    </lineage>
</organism>
<dbReference type="Proteomes" id="UP000064893">
    <property type="component" value="Chromosome"/>
</dbReference>
<evidence type="ECO:0000256" key="8">
    <source>
        <dbReference type="ARBA" id="ARBA00023012"/>
    </source>
</evidence>
<dbReference type="InterPro" id="IPR005467">
    <property type="entry name" value="His_kinase_dom"/>
</dbReference>
<dbReference type="InterPro" id="IPR003594">
    <property type="entry name" value="HATPase_dom"/>
</dbReference>
<dbReference type="SMART" id="SM00388">
    <property type="entry name" value="HisKA"/>
    <property type="match status" value="1"/>
</dbReference>
<evidence type="ECO:0000256" key="2">
    <source>
        <dbReference type="ARBA" id="ARBA00012438"/>
    </source>
</evidence>
<keyword evidence="8" id="KW-0902">Two-component regulatory system</keyword>